<feature type="region of interest" description="Disordered" evidence="2">
    <location>
        <begin position="436"/>
        <end position="559"/>
    </location>
</feature>
<sequence>MLAVQRQRRMIAWLGWKTIVLQGRASADGTEQRQREVHDRNTMISHLEGRLKEARSRHGQQLQSLRETHEAELQAMRADLEDAHDSLSRLKTFSAHKLREMAGLLERAQQGQAHAHAHAQAQGQAQGMGQEQVHGQEQGQAQALEALLTPPAINQSLSQAGTGTLQGSAGSLREALRLDLSQVRLLSYEKQLAEAAAQVRRLERKLRHAETAKLADESQAAEHAEAVRRVEALEAKLQAQESGMAQARKQALQEASAQVLRAHAQAAASSAIADAPRALEALRIRRQVISLRGRMAVWAIRQWSYARAGVCLHAWQAFTWRCKADRVAAAARAQAAYIPFARTVPEREGLDRMPAAFAKPGNGDGRQGQRVPTQAHDAGRHPSTAVAEASETISRARAARESHPDKAWVEEAREAEARSRALRVGAVKEEAVHMPAHLPIADGHHSITQGGKRPRTHQRSRARSRRTAGSGGSPSRRPSPACATGGAAHGGTVRASTPSTRQSHELSSPHVHAREAAAAPAHDDERRRARLRQLRANISHPPGWSAEPARGHTGVLLGL</sequence>
<evidence type="ECO:0000256" key="1">
    <source>
        <dbReference type="SAM" id="Coils"/>
    </source>
</evidence>
<evidence type="ECO:0000313" key="3">
    <source>
        <dbReference type="EMBL" id="CAD9392299.1"/>
    </source>
</evidence>
<dbReference type="AlphaFoldDB" id="A0A7S2BBT8"/>
<feature type="compositionally biased region" description="Basic and acidic residues" evidence="2">
    <location>
        <begin position="398"/>
        <end position="412"/>
    </location>
</feature>
<evidence type="ECO:0000256" key="2">
    <source>
        <dbReference type="SAM" id="MobiDB-lite"/>
    </source>
</evidence>
<feature type="region of interest" description="Disordered" evidence="2">
    <location>
        <begin position="357"/>
        <end position="412"/>
    </location>
</feature>
<accession>A0A7S2BBT8</accession>
<feature type="compositionally biased region" description="Basic residues" evidence="2">
    <location>
        <begin position="452"/>
        <end position="466"/>
    </location>
</feature>
<proteinExistence type="predicted"/>
<keyword evidence="1" id="KW-0175">Coiled coil</keyword>
<organism evidence="3">
    <name type="scientific">Haptolina brevifila</name>
    <dbReference type="NCBI Taxonomy" id="156173"/>
    <lineage>
        <taxon>Eukaryota</taxon>
        <taxon>Haptista</taxon>
        <taxon>Haptophyta</taxon>
        <taxon>Prymnesiophyceae</taxon>
        <taxon>Prymnesiales</taxon>
        <taxon>Prymnesiaceae</taxon>
        <taxon>Haptolina</taxon>
    </lineage>
</organism>
<feature type="compositionally biased region" description="Low complexity" evidence="2">
    <location>
        <begin position="473"/>
        <end position="492"/>
    </location>
</feature>
<feature type="coiled-coil region" evidence="1">
    <location>
        <begin position="185"/>
        <end position="250"/>
    </location>
</feature>
<reference evidence="3" key="1">
    <citation type="submission" date="2021-01" db="EMBL/GenBank/DDBJ databases">
        <authorList>
            <person name="Corre E."/>
            <person name="Pelletier E."/>
            <person name="Niang G."/>
            <person name="Scheremetjew M."/>
            <person name="Finn R."/>
            <person name="Kale V."/>
            <person name="Holt S."/>
            <person name="Cochrane G."/>
            <person name="Meng A."/>
            <person name="Brown T."/>
            <person name="Cohen L."/>
        </authorList>
    </citation>
    <scope>NUCLEOTIDE SEQUENCE</scope>
    <source>
        <strain evidence="3">UTEX LB 985</strain>
    </source>
</reference>
<gene>
    <name evidence="3" type="ORF">CBRE1094_LOCUS830</name>
</gene>
<protein>
    <submittedName>
        <fullName evidence="3">Uncharacterized protein</fullName>
    </submittedName>
</protein>
<dbReference type="EMBL" id="HBGU01001604">
    <property type="protein sequence ID" value="CAD9392299.1"/>
    <property type="molecule type" value="Transcribed_RNA"/>
</dbReference>
<name>A0A7S2BBT8_9EUKA</name>
<feature type="region of interest" description="Disordered" evidence="2">
    <location>
        <begin position="110"/>
        <end position="139"/>
    </location>
</feature>